<comment type="domain">
    <text evidence="11">The PHD-type zinc finger mediates the binding to H3K4me3.</text>
</comment>
<comment type="function">
    <text evidence="11">Component of an histone acetyltransferase complex.</text>
</comment>
<dbReference type="InterPro" id="IPR024610">
    <property type="entry name" value="ING_N_histone-binding"/>
</dbReference>
<feature type="site" description="Histone H3K4me3 binding" evidence="8">
    <location>
        <position position="380"/>
    </location>
</feature>
<feature type="binding site" evidence="9">
    <location>
        <position position="398"/>
    </location>
    <ligand>
        <name>Zn(2+)</name>
        <dbReference type="ChEBI" id="CHEBI:29105"/>
        <label>2</label>
    </ligand>
</feature>
<keyword evidence="6 11" id="KW-0156">Chromatin regulator</keyword>
<evidence type="ECO:0000256" key="4">
    <source>
        <dbReference type="ARBA" id="ARBA00022771"/>
    </source>
</evidence>
<evidence type="ECO:0000256" key="6">
    <source>
        <dbReference type="ARBA" id="ARBA00022853"/>
    </source>
</evidence>
<organism evidence="14 15">
    <name type="scientific">Phlebiopsis gigantea (strain 11061_1 CR5-6)</name>
    <name type="common">White-rot fungus</name>
    <name type="synonym">Peniophora gigantea</name>
    <dbReference type="NCBI Taxonomy" id="745531"/>
    <lineage>
        <taxon>Eukaryota</taxon>
        <taxon>Fungi</taxon>
        <taxon>Dikarya</taxon>
        <taxon>Basidiomycota</taxon>
        <taxon>Agaricomycotina</taxon>
        <taxon>Agaricomycetes</taxon>
        <taxon>Polyporales</taxon>
        <taxon>Phanerochaetaceae</taxon>
        <taxon>Phlebiopsis</taxon>
    </lineage>
</organism>
<evidence type="ECO:0000256" key="2">
    <source>
        <dbReference type="ARBA" id="ARBA00010210"/>
    </source>
</evidence>
<comment type="subcellular location">
    <subcellularLocation>
        <location evidence="1 11">Nucleus</location>
    </subcellularLocation>
</comment>
<gene>
    <name evidence="14" type="ORF">PHLGIDRAFT_100080</name>
</gene>
<sequence length="431" mass="45987">MGPPRSPVLAAASNSSSAKTAHSLAILSEYTHTLDSVPLDLSRSFADLRELDAVLSASMSTVTNKVIQLTNMIESRSASKEDRLWLLAEIADEVSRLKPGADDKIRVACHAADGLKGHKAHMTNLLQHMPEPEYGNTAGMLSRKTVYPHVATRSYIPAGMTGEGGRRQRRTALLSSSNAMEPTPNKRKRVPADDGDVTRSPAKPKANDASRRNANRKKNDRAASPTESVLSVQSHLPQAIIAPPMSRQSTNQRAASTASSAKRSRGQANALTVDDSRQEFHHPPSSSHPSLPAPYTAPYDVSGSANGINEWTTGQLEGPGMPSRNIVSSHAASVAPEVDTDAGAGDGDGDVDDGKTYCFCNRGSFGEMIACDDETCEKEWFHLACIGLTVAPAGSWVCEACRAKQRITKRPNRGGKRRAGGARTGARNTSA</sequence>
<feature type="binding site" evidence="9">
    <location>
        <position position="371"/>
    </location>
    <ligand>
        <name>Zn(2+)</name>
        <dbReference type="ChEBI" id="CHEBI:29105"/>
        <label>2</label>
    </ligand>
</feature>
<dbReference type="AlphaFoldDB" id="A0A0C3SCQ8"/>
<evidence type="ECO:0000256" key="5">
    <source>
        <dbReference type="ARBA" id="ARBA00022833"/>
    </source>
</evidence>
<dbReference type="HOGENOM" id="CLU_006204_2_0_1"/>
<keyword evidence="5 9" id="KW-0862">Zinc</keyword>
<dbReference type="Gene3D" id="3.30.40.10">
    <property type="entry name" value="Zinc/RING finger domain, C3HC4 (zinc finger)"/>
    <property type="match status" value="1"/>
</dbReference>
<dbReference type="InterPro" id="IPR019787">
    <property type="entry name" value="Znf_PHD-finger"/>
</dbReference>
<dbReference type="PROSITE" id="PS50016">
    <property type="entry name" value="ZF_PHD_2"/>
    <property type="match status" value="1"/>
</dbReference>
<feature type="binding site" evidence="9">
    <location>
        <position position="401"/>
    </location>
    <ligand>
        <name>Zn(2+)</name>
        <dbReference type="ChEBI" id="CHEBI:29105"/>
        <label>2</label>
    </ligand>
</feature>
<feature type="binding site" evidence="9">
    <location>
        <position position="385"/>
    </location>
    <ligand>
        <name>Zn(2+)</name>
        <dbReference type="ChEBI" id="CHEBI:29105"/>
        <label>1</label>
    </ligand>
</feature>
<feature type="compositionally biased region" description="Basic residues" evidence="12">
    <location>
        <begin position="409"/>
        <end position="420"/>
    </location>
</feature>
<feature type="region of interest" description="Disordered" evidence="12">
    <location>
        <begin position="174"/>
        <end position="299"/>
    </location>
</feature>
<dbReference type="GO" id="GO:0000785">
    <property type="term" value="C:chromatin"/>
    <property type="evidence" value="ECO:0007669"/>
    <property type="project" value="UniProtKB-ARBA"/>
</dbReference>
<dbReference type="GO" id="GO:0005634">
    <property type="term" value="C:nucleus"/>
    <property type="evidence" value="ECO:0007669"/>
    <property type="project" value="UniProtKB-SubCell"/>
</dbReference>
<comment type="subunit">
    <text evidence="11">Component of an histone acetyltransferase complex. Interacts with H3K4me3 and to a lesser extent with H3K4me2.</text>
</comment>
<dbReference type="PROSITE" id="PS01359">
    <property type="entry name" value="ZF_PHD_1"/>
    <property type="match status" value="1"/>
</dbReference>
<dbReference type="GO" id="GO:0006325">
    <property type="term" value="P:chromatin organization"/>
    <property type="evidence" value="ECO:0007669"/>
    <property type="project" value="UniProtKB-KW"/>
</dbReference>
<protein>
    <recommendedName>
        <fullName evidence="11">Chromatin modification-related protein</fullName>
    </recommendedName>
</protein>
<proteinExistence type="inferred from homology"/>
<dbReference type="STRING" id="745531.A0A0C3SCQ8"/>
<evidence type="ECO:0000313" key="15">
    <source>
        <dbReference type="Proteomes" id="UP000053257"/>
    </source>
</evidence>
<dbReference type="InterPro" id="IPR013083">
    <property type="entry name" value="Znf_RING/FYVE/PHD"/>
</dbReference>
<dbReference type="Gene3D" id="6.10.140.1740">
    <property type="match status" value="1"/>
</dbReference>
<dbReference type="SMART" id="SM00249">
    <property type="entry name" value="PHD"/>
    <property type="match status" value="1"/>
</dbReference>
<keyword evidence="7 11" id="KW-0539">Nucleus</keyword>
<evidence type="ECO:0000256" key="9">
    <source>
        <dbReference type="PIRSR" id="PIRSR628651-51"/>
    </source>
</evidence>
<dbReference type="CDD" id="cd15505">
    <property type="entry name" value="PHD_ING"/>
    <property type="match status" value="1"/>
</dbReference>
<feature type="domain" description="PHD-type" evidence="13">
    <location>
        <begin position="355"/>
        <end position="404"/>
    </location>
</feature>
<dbReference type="CDD" id="cd16859">
    <property type="entry name" value="ING_ING4_5"/>
    <property type="match status" value="1"/>
</dbReference>
<evidence type="ECO:0000259" key="13">
    <source>
        <dbReference type="PROSITE" id="PS50016"/>
    </source>
</evidence>
<evidence type="ECO:0000256" key="3">
    <source>
        <dbReference type="ARBA" id="ARBA00022723"/>
    </source>
</evidence>
<reference evidence="14 15" key="1">
    <citation type="journal article" date="2014" name="PLoS Genet.">
        <title>Analysis of the Phlebiopsis gigantea genome, transcriptome and secretome provides insight into its pioneer colonization strategies of wood.</title>
        <authorList>
            <person name="Hori C."/>
            <person name="Ishida T."/>
            <person name="Igarashi K."/>
            <person name="Samejima M."/>
            <person name="Suzuki H."/>
            <person name="Master E."/>
            <person name="Ferreira P."/>
            <person name="Ruiz-Duenas F.J."/>
            <person name="Held B."/>
            <person name="Canessa P."/>
            <person name="Larrondo L.F."/>
            <person name="Schmoll M."/>
            <person name="Druzhinina I.S."/>
            <person name="Kubicek C.P."/>
            <person name="Gaskell J.A."/>
            <person name="Kersten P."/>
            <person name="St John F."/>
            <person name="Glasner J."/>
            <person name="Sabat G."/>
            <person name="Splinter BonDurant S."/>
            <person name="Syed K."/>
            <person name="Yadav J."/>
            <person name="Mgbeahuruike A.C."/>
            <person name="Kovalchuk A."/>
            <person name="Asiegbu F.O."/>
            <person name="Lackner G."/>
            <person name="Hoffmeister D."/>
            <person name="Rencoret J."/>
            <person name="Gutierrez A."/>
            <person name="Sun H."/>
            <person name="Lindquist E."/>
            <person name="Barry K."/>
            <person name="Riley R."/>
            <person name="Grigoriev I.V."/>
            <person name="Henrissat B."/>
            <person name="Kues U."/>
            <person name="Berka R.M."/>
            <person name="Martinez A.T."/>
            <person name="Covert S.F."/>
            <person name="Blanchette R.A."/>
            <person name="Cullen D."/>
        </authorList>
    </citation>
    <scope>NUCLEOTIDE SEQUENCE [LARGE SCALE GENOMIC DNA]</scope>
    <source>
        <strain evidence="14 15">11061_1 CR5-6</strain>
    </source>
</reference>
<feature type="binding site" evidence="9">
    <location>
        <position position="360"/>
    </location>
    <ligand>
        <name>Zn(2+)</name>
        <dbReference type="ChEBI" id="CHEBI:29105"/>
        <label>1</label>
    </ligand>
</feature>
<evidence type="ECO:0000256" key="11">
    <source>
        <dbReference type="RuleBase" id="RU361213"/>
    </source>
</evidence>
<evidence type="ECO:0000256" key="7">
    <source>
        <dbReference type="ARBA" id="ARBA00023242"/>
    </source>
</evidence>
<keyword evidence="15" id="KW-1185">Reference proteome</keyword>
<keyword evidence="3 9" id="KW-0479">Metal-binding</keyword>
<dbReference type="InterPro" id="IPR001965">
    <property type="entry name" value="Znf_PHD"/>
</dbReference>
<evidence type="ECO:0000256" key="12">
    <source>
        <dbReference type="SAM" id="MobiDB-lite"/>
    </source>
</evidence>
<dbReference type="Pfam" id="PF12998">
    <property type="entry name" value="ING"/>
    <property type="match status" value="1"/>
</dbReference>
<dbReference type="SUPFAM" id="SSF57903">
    <property type="entry name" value="FYVE/PHD zinc finger"/>
    <property type="match status" value="1"/>
</dbReference>
<evidence type="ECO:0000256" key="10">
    <source>
        <dbReference type="PROSITE-ProRule" id="PRU00146"/>
    </source>
</evidence>
<dbReference type="PANTHER" id="PTHR10333:SF42">
    <property type="entry name" value="INHIBITOR OF GROWTH PROTEIN 5"/>
    <property type="match status" value="1"/>
</dbReference>
<comment type="similarity">
    <text evidence="2 11">Belongs to the ING family.</text>
</comment>
<feature type="site" description="Histone H3K4me3 binding" evidence="8">
    <location>
        <position position="372"/>
    </location>
</feature>
<feature type="binding site" evidence="9">
    <location>
        <position position="382"/>
    </location>
    <ligand>
        <name>Zn(2+)</name>
        <dbReference type="ChEBI" id="CHEBI:29105"/>
        <label>1</label>
    </ligand>
</feature>
<keyword evidence="4 10" id="KW-0863">Zinc-finger</keyword>
<dbReference type="SMART" id="SM01408">
    <property type="entry name" value="ING"/>
    <property type="match status" value="1"/>
</dbReference>
<dbReference type="EMBL" id="KN840448">
    <property type="protein sequence ID" value="KIP11137.1"/>
    <property type="molecule type" value="Genomic_DNA"/>
</dbReference>
<evidence type="ECO:0000256" key="1">
    <source>
        <dbReference type="ARBA" id="ARBA00004123"/>
    </source>
</evidence>
<name>A0A0C3SCQ8_PHLG1</name>
<dbReference type="OrthoDB" id="2505961at2759"/>
<accession>A0A0C3SCQ8</accession>
<dbReference type="InterPro" id="IPR011011">
    <property type="entry name" value="Znf_FYVE_PHD"/>
</dbReference>
<feature type="binding site" evidence="9">
    <location>
        <position position="358"/>
    </location>
    <ligand>
        <name>Zn(2+)</name>
        <dbReference type="ChEBI" id="CHEBI:29105"/>
        <label>1</label>
    </ligand>
</feature>
<dbReference type="GO" id="GO:0006355">
    <property type="term" value="P:regulation of DNA-templated transcription"/>
    <property type="evidence" value="ECO:0007669"/>
    <property type="project" value="TreeGrafter"/>
</dbReference>
<feature type="site" description="Histone H3K4me3 binding" evidence="8">
    <location>
        <position position="357"/>
    </location>
</feature>
<feature type="site" description="Histone H3K4me3 binding" evidence="8">
    <location>
        <position position="368"/>
    </location>
</feature>
<feature type="compositionally biased region" description="Polar residues" evidence="12">
    <location>
        <begin position="225"/>
        <end position="236"/>
    </location>
</feature>
<dbReference type="Proteomes" id="UP000053257">
    <property type="component" value="Unassembled WGS sequence"/>
</dbReference>
<feature type="binding site" evidence="9">
    <location>
        <position position="376"/>
    </location>
    <ligand>
        <name>Zn(2+)</name>
        <dbReference type="ChEBI" id="CHEBI:29105"/>
        <label>2</label>
    </ligand>
</feature>
<dbReference type="GO" id="GO:0008270">
    <property type="term" value="F:zinc ion binding"/>
    <property type="evidence" value="ECO:0007669"/>
    <property type="project" value="UniProtKB-KW"/>
</dbReference>
<dbReference type="InterPro" id="IPR019786">
    <property type="entry name" value="Zinc_finger_PHD-type_CS"/>
</dbReference>
<evidence type="ECO:0000313" key="14">
    <source>
        <dbReference type="EMBL" id="KIP11137.1"/>
    </source>
</evidence>
<evidence type="ECO:0000256" key="8">
    <source>
        <dbReference type="PIRSR" id="PIRSR628651-50"/>
    </source>
</evidence>
<feature type="region of interest" description="Disordered" evidence="12">
    <location>
        <begin position="409"/>
        <end position="431"/>
    </location>
</feature>
<dbReference type="PANTHER" id="PTHR10333">
    <property type="entry name" value="INHIBITOR OF GROWTH PROTEIN"/>
    <property type="match status" value="1"/>
</dbReference>
<dbReference type="InterPro" id="IPR028651">
    <property type="entry name" value="ING_fam"/>
</dbReference>